<comment type="subcellular location">
    <subcellularLocation>
        <location evidence="1">Nucleus</location>
    </subcellularLocation>
</comment>
<dbReference type="GO" id="GO:0000981">
    <property type="term" value="F:DNA-binding transcription factor activity, RNA polymerase II-specific"/>
    <property type="evidence" value="ECO:0007669"/>
    <property type="project" value="TreeGrafter"/>
</dbReference>
<evidence type="ECO:0000313" key="9">
    <source>
        <dbReference type="EMBL" id="CAB3404738.1"/>
    </source>
</evidence>
<dbReference type="PANTHER" id="PTHR10812">
    <property type="entry name" value="TRANSCRIPTION FACTOR AP-2"/>
    <property type="match status" value="1"/>
</dbReference>
<dbReference type="EMBL" id="CADEPM010000004">
    <property type="protein sequence ID" value="CAB3404738.1"/>
    <property type="molecule type" value="Genomic_DNA"/>
</dbReference>
<feature type="domain" description="Transcription factor AP-2 C-terminal" evidence="8">
    <location>
        <begin position="287"/>
        <end position="479"/>
    </location>
</feature>
<evidence type="ECO:0000256" key="4">
    <source>
        <dbReference type="ARBA" id="ARBA00023125"/>
    </source>
</evidence>
<reference evidence="9 10" key="1">
    <citation type="submission" date="2020-04" db="EMBL/GenBank/DDBJ databases">
        <authorList>
            <person name="Laetsch R D."/>
            <person name="Stevens L."/>
            <person name="Kumar S."/>
            <person name="Blaxter L. M."/>
        </authorList>
    </citation>
    <scope>NUCLEOTIDE SEQUENCE [LARGE SCALE GENOMIC DNA]</scope>
</reference>
<evidence type="ECO:0000313" key="10">
    <source>
        <dbReference type="Proteomes" id="UP000494206"/>
    </source>
</evidence>
<dbReference type="InterPro" id="IPR004979">
    <property type="entry name" value="TF_AP2"/>
</dbReference>
<dbReference type="GO" id="GO:0000977">
    <property type="term" value="F:RNA polymerase II transcription regulatory region sequence-specific DNA binding"/>
    <property type="evidence" value="ECO:0007669"/>
    <property type="project" value="TreeGrafter"/>
</dbReference>
<keyword evidence="5" id="KW-0804">Transcription</keyword>
<feature type="compositionally biased region" description="Low complexity" evidence="7">
    <location>
        <begin position="124"/>
        <end position="139"/>
    </location>
</feature>
<dbReference type="PANTHER" id="PTHR10812:SF16">
    <property type="entry name" value="TRANSCRIPTION FACTOR AP-2 C-TERMINAL DOMAIN-CONTAINING PROTEIN-RELATED"/>
    <property type="match status" value="1"/>
</dbReference>
<dbReference type="GO" id="GO:0042127">
    <property type="term" value="P:regulation of cell population proliferation"/>
    <property type="evidence" value="ECO:0007669"/>
    <property type="project" value="TreeGrafter"/>
</dbReference>
<dbReference type="Pfam" id="PF03299">
    <property type="entry name" value="TF_AP-2"/>
    <property type="match status" value="1"/>
</dbReference>
<keyword evidence="3" id="KW-0805">Transcription regulation</keyword>
<protein>
    <recommendedName>
        <fullName evidence="8">Transcription factor AP-2 C-terminal domain-containing protein</fullName>
    </recommendedName>
</protein>
<keyword evidence="6" id="KW-0539">Nucleus</keyword>
<evidence type="ECO:0000256" key="7">
    <source>
        <dbReference type="SAM" id="MobiDB-lite"/>
    </source>
</evidence>
<keyword evidence="10" id="KW-1185">Reference proteome</keyword>
<dbReference type="GO" id="GO:0005634">
    <property type="term" value="C:nucleus"/>
    <property type="evidence" value="ECO:0007669"/>
    <property type="project" value="UniProtKB-SubCell"/>
</dbReference>
<comment type="similarity">
    <text evidence="2">Belongs to the AP-2 family.</text>
</comment>
<evidence type="ECO:0000256" key="1">
    <source>
        <dbReference type="ARBA" id="ARBA00004123"/>
    </source>
</evidence>
<organism evidence="9 10">
    <name type="scientific">Caenorhabditis bovis</name>
    <dbReference type="NCBI Taxonomy" id="2654633"/>
    <lineage>
        <taxon>Eukaryota</taxon>
        <taxon>Metazoa</taxon>
        <taxon>Ecdysozoa</taxon>
        <taxon>Nematoda</taxon>
        <taxon>Chromadorea</taxon>
        <taxon>Rhabditida</taxon>
        <taxon>Rhabditina</taxon>
        <taxon>Rhabditomorpha</taxon>
        <taxon>Rhabditoidea</taxon>
        <taxon>Rhabditidae</taxon>
        <taxon>Peloderinae</taxon>
        <taxon>Caenorhabditis</taxon>
    </lineage>
</organism>
<dbReference type="AlphaFoldDB" id="A0A8S1ELN6"/>
<evidence type="ECO:0000256" key="5">
    <source>
        <dbReference type="ARBA" id="ARBA00023163"/>
    </source>
</evidence>
<evidence type="ECO:0000256" key="2">
    <source>
        <dbReference type="ARBA" id="ARBA00007770"/>
    </source>
</evidence>
<dbReference type="Proteomes" id="UP000494206">
    <property type="component" value="Unassembled WGS sequence"/>
</dbReference>
<feature type="region of interest" description="Disordered" evidence="7">
    <location>
        <begin position="1"/>
        <end position="52"/>
    </location>
</feature>
<sequence length="534" mass="62218">MYHNQSVQDLKRKRPAEEQWSQVDQCKKWYGGSSDHHGMYQQPHPQQPMHHNQENMQYPQMNQCYQSENNVTYWQTPHWNEATQQPYPYYYPNQPDQQYMQHPPLETHFAMSGGFPNNFGYEDQQQPLQPAQMHQPPQQHQYLNAEYSKTPPPLTSTPPLENFNTSLGAASDITTPDPQNLQQPPVLPNQLPEEFSAESKKFPYIPWNAESFPFIGNEFFQCIEKYHQRLRQYESIHQTNGYPSNGQDIQFNDYYKQQEEQPGCSKKAPNTTSLVPYIPHPRDNEVFEIVGGRFALVGNLTKYKLRIEEIRRRVGAPEFMNSSTLSCLIRKAKKKNKSDEMRQTLSREYDIVIKPCQKKGVKSTSFTPLLEEEAQVLATDLDTLTKKYYPRKHLSKLVLQSVVSNGMDVETAAGHMSKALRFLERMNAFIPQIKPKVVGSEERLSNYPQLNEKFIEISRRTHGFALLNQDTWLRESMELAGSTLEITESFRGYNQAQVQQMLFSNMNTAQQYAAQEWNQQLLQPQLQKQQYQTA</sequence>
<evidence type="ECO:0000259" key="8">
    <source>
        <dbReference type="Pfam" id="PF03299"/>
    </source>
</evidence>
<name>A0A8S1ELN6_9PELO</name>
<feature type="compositionally biased region" description="Low complexity" evidence="7">
    <location>
        <begin position="39"/>
        <end position="50"/>
    </location>
</feature>
<keyword evidence="4" id="KW-0238">DNA-binding</keyword>
<evidence type="ECO:0000256" key="3">
    <source>
        <dbReference type="ARBA" id="ARBA00023015"/>
    </source>
</evidence>
<evidence type="ECO:0000256" key="6">
    <source>
        <dbReference type="ARBA" id="ARBA00023242"/>
    </source>
</evidence>
<comment type="caution">
    <text evidence="9">The sequence shown here is derived from an EMBL/GenBank/DDBJ whole genome shotgun (WGS) entry which is preliminary data.</text>
</comment>
<accession>A0A8S1ELN6</accession>
<dbReference type="OrthoDB" id="5832525at2759"/>
<feature type="region of interest" description="Disordered" evidence="7">
    <location>
        <begin position="120"/>
        <end position="139"/>
    </location>
</feature>
<dbReference type="InterPro" id="IPR013854">
    <property type="entry name" value="TF_AP2_C"/>
</dbReference>
<proteinExistence type="inferred from homology"/>
<gene>
    <name evidence="9" type="ORF">CBOVIS_LOCUS7022</name>
</gene>